<dbReference type="InterPro" id="IPR008670">
    <property type="entry name" value="CoA_reduct_LuxC"/>
</dbReference>
<protein>
    <recommendedName>
        <fullName evidence="4">Long-chain-fatty-acyl-CoA reductase</fullName>
    </recommendedName>
</protein>
<dbReference type="Pfam" id="PF05893">
    <property type="entry name" value="LuxC"/>
    <property type="match status" value="1"/>
</dbReference>
<evidence type="ECO:0000313" key="3">
    <source>
        <dbReference type="Proteomes" id="UP000015503"/>
    </source>
</evidence>
<keyword evidence="3" id="KW-1185">Reference proteome</keyword>
<proteinExistence type="predicted"/>
<keyword evidence="1" id="KW-0521">NADP</keyword>
<dbReference type="Proteomes" id="UP000015503">
    <property type="component" value="Chromosome"/>
</dbReference>
<dbReference type="STRING" id="1245471.PCA10_27590"/>
<organism evidence="2 3">
    <name type="scientific">Metapseudomonas resinovorans NBRC 106553</name>
    <dbReference type="NCBI Taxonomy" id="1245471"/>
    <lineage>
        <taxon>Bacteria</taxon>
        <taxon>Pseudomonadati</taxon>
        <taxon>Pseudomonadota</taxon>
        <taxon>Gammaproteobacteria</taxon>
        <taxon>Pseudomonadales</taxon>
        <taxon>Pseudomonadaceae</taxon>
        <taxon>Metapseudomonas</taxon>
    </lineage>
</organism>
<dbReference type="EMBL" id="AP013068">
    <property type="protein sequence ID" value="BAN48491.1"/>
    <property type="molecule type" value="Genomic_DNA"/>
</dbReference>
<dbReference type="GO" id="GO:0003995">
    <property type="term" value="F:acyl-CoA dehydrogenase activity"/>
    <property type="evidence" value="ECO:0007669"/>
    <property type="project" value="InterPro"/>
</dbReference>
<name>S6AVK5_METRE</name>
<dbReference type="RefSeq" id="WP_016492683.1">
    <property type="nucleotide sequence ID" value="NC_021499.1"/>
</dbReference>
<reference evidence="2 3" key="1">
    <citation type="journal article" date="2013" name="Genome Announc.">
        <title>Complete Genome Sequence of the Carbazole Degrader Pseudomonas resinovorans Strain CA10 (NBRC 106553).</title>
        <authorList>
            <person name="Shintani M."/>
            <person name="Hosoyama A."/>
            <person name="Ohji S."/>
            <person name="Tsuchikane K."/>
            <person name="Takarada H."/>
            <person name="Yamazoe A."/>
            <person name="Fujita N."/>
            <person name="Nojiri H."/>
        </authorList>
    </citation>
    <scope>NUCLEOTIDE SEQUENCE [LARGE SCALE GENOMIC DNA]</scope>
    <source>
        <strain evidence="2 3">NBRC 106553</strain>
    </source>
</reference>
<evidence type="ECO:0000256" key="1">
    <source>
        <dbReference type="ARBA" id="ARBA00022857"/>
    </source>
</evidence>
<gene>
    <name evidence="2" type="ORF">PCA10_27590</name>
</gene>
<accession>S6AVK5</accession>
<dbReference type="KEGG" id="pre:PCA10_27590"/>
<dbReference type="GO" id="GO:0008218">
    <property type="term" value="P:bioluminescence"/>
    <property type="evidence" value="ECO:0007669"/>
    <property type="project" value="InterPro"/>
</dbReference>
<dbReference type="AlphaFoldDB" id="S6AVK5"/>
<evidence type="ECO:0008006" key="4">
    <source>
        <dbReference type="Google" id="ProtNLM"/>
    </source>
</evidence>
<dbReference type="PATRIC" id="fig|1245471.3.peg.2795"/>
<dbReference type="HOGENOM" id="CLU_588806_0_0_6"/>
<dbReference type="eggNOG" id="COG1012">
    <property type="taxonomic scope" value="Bacteria"/>
</dbReference>
<evidence type="ECO:0000313" key="2">
    <source>
        <dbReference type="EMBL" id="BAN48491.1"/>
    </source>
</evidence>
<dbReference type="OrthoDB" id="580775at2"/>
<sequence length="464" mass="50895">MNAVNQTQISRVCHIVKGEVVEGAELEYGPAHARFTTPALKLDDLVWSRQAPGPAFDTPLDEILDILGELGRWLERDPEGLVRQALENAIRNNPMHPRVMQRSYEMMPRIFDRERLMVQIDNELGGKTAVDGWKPVTNLLSGRSAAMRAFPARILHIIAGNAPGVAAVSIARGAVTKAVNLIKLPSNDLFTAPAILRGLSAVAPGHALARSFSAAYWRGGDDKVESLLMRPQFFDKLAAWGGDATLRSAKNYICPGFELVSFDPKTSISMIGREAFASDELLAEVADKAAADATLVEQLACASSRYQFVEGTQEQADRFAELLQQRMGTERQLASAEGRPVPGHLREEIDGLRVMPDYYRIWGDYSGSGLVVRSEEPVDFHPEFRVVNVVPVKDLRDALRFVNVATQTVSLFPDERKIELRDLLASAGAQRVTCIGASGGMEGGLAHDGFLPLARLVRWINDEG</sequence>